<feature type="compositionally biased region" description="Basic and acidic residues" evidence="7">
    <location>
        <begin position="151"/>
        <end position="163"/>
    </location>
</feature>
<reference evidence="9 10" key="1">
    <citation type="submission" date="2018-06" db="EMBL/GenBank/DDBJ databases">
        <authorList>
            <consortium name="Pathogen Informatics"/>
            <person name="Doyle S."/>
        </authorList>
    </citation>
    <scope>NUCLEOTIDE SEQUENCE [LARGE SCALE GENOMIC DNA]</scope>
    <source>
        <strain evidence="9 10">NCTC10283</strain>
    </source>
</reference>
<feature type="compositionally biased region" description="Low complexity" evidence="7">
    <location>
        <begin position="130"/>
        <end position="150"/>
    </location>
</feature>
<keyword evidence="4 8" id="KW-0812">Transmembrane</keyword>
<dbReference type="Proteomes" id="UP000254209">
    <property type="component" value="Unassembled WGS sequence"/>
</dbReference>
<dbReference type="Gene3D" id="2.40.128.260">
    <property type="entry name" value="Type IV secretion system, VirB10/TraB/TrbI"/>
    <property type="match status" value="2"/>
</dbReference>
<dbReference type="AlphaFoldDB" id="A0A376BM18"/>
<dbReference type="RefSeq" id="WP_034292909.1">
    <property type="nucleotide sequence ID" value="NZ_CP091519.2"/>
</dbReference>
<gene>
    <name evidence="9" type="ORF">NCTC10283_00794</name>
</gene>
<evidence type="ECO:0000313" key="10">
    <source>
        <dbReference type="Proteomes" id="UP000254209"/>
    </source>
</evidence>
<evidence type="ECO:0000256" key="8">
    <source>
        <dbReference type="SAM" id="Phobius"/>
    </source>
</evidence>
<dbReference type="OrthoDB" id="9766860at2"/>
<keyword evidence="5 8" id="KW-1133">Transmembrane helix</keyword>
<comment type="similarity">
    <text evidence="2">Belongs to the TrbI/VirB10 family.</text>
</comment>
<dbReference type="InterPro" id="IPR047695">
    <property type="entry name" value="T4SS_VirB10/PtlG"/>
</dbReference>
<keyword evidence="6 8" id="KW-0472">Membrane</keyword>
<accession>A0A376BM18</accession>
<keyword evidence="10" id="KW-1185">Reference proteome</keyword>
<dbReference type="InterPro" id="IPR005498">
    <property type="entry name" value="T4SS_VirB10/TraB/TrbI"/>
</dbReference>
<comment type="subcellular location">
    <subcellularLocation>
        <location evidence="1">Cell membrane</location>
        <topology evidence="1">Single-pass membrane protein</topology>
    </subcellularLocation>
</comment>
<proteinExistence type="inferred from homology"/>
<feature type="region of interest" description="Disordered" evidence="7">
    <location>
        <begin position="1"/>
        <end position="41"/>
    </location>
</feature>
<evidence type="ECO:0000256" key="5">
    <source>
        <dbReference type="ARBA" id="ARBA00022989"/>
    </source>
</evidence>
<evidence type="ECO:0000313" key="9">
    <source>
        <dbReference type="EMBL" id="SSY70685.1"/>
    </source>
</evidence>
<dbReference type="NCBIfam" id="NF038091">
    <property type="entry name" value="T4SS_VirB10"/>
    <property type="match status" value="1"/>
</dbReference>
<feature type="region of interest" description="Disordered" evidence="7">
    <location>
        <begin position="201"/>
        <end position="220"/>
    </location>
</feature>
<protein>
    <submittedName>
        <fullName evidence="9">Type IV secretion system protein virB10</fullName>
    </submittedName>
</protein>
<feature type="compositionally biased region" description="Basic and acidic residues" evidence="7">
    <location>
        <begin position="23"/>
        <end position="34"/>
    </location>
</feature>
<feature type="region of interest" description="Disordered" evidence="7">
    <location>
        <begin position="130"/>
        <end position="195"/>
    </location>
</feature>
<feature type="transmembrane region" description="Helical" evidence="8">
    <location>
        <begin position="48"/>
        <end position="68"/>
    </location>
</feature>
<evidence type="ECO:0000256" key="4">
    <source>
        <dbReference type="ARBA" id="ARBA00022692"/>
    </source>
</evidence>
<dbReference type="GO" id="GO:0005886">
    <property type="term" value="C:plasma membrane"/>
    <property type="evidence" value="ECO:0007669"/>
    <property type="project" value="UniProtKB-SubCell"/>
</dbReference>
<evidence type="ECO:0000256" key="7">
    <source>
        <dbReference type="SAM" id="MobiDB-lite"/>
    </source>
</evidence>
<feature type="compositionally biased region" description="Low complexity" evidence="7">
    <location>
        <begin position="167"/>
        <end position="191"/>
    </location>
</feature>
<dbReference type="EMBL" id="UFSO01000002">
    <property type="protein sequence ID" value="SSY70685.1"/>
    <property type="molecule type" value="Genomic_DNA"/>
</dbReference>
<evidence type="ECO:0000256" key="6">
    <source>
        <dbReference type="ARBA" id="ARBA00023136"/>
    </source>
</evidence>
<dbReference type="STRING" id="1120980.GCA_000745955_01340"/>
<organism evidence="9 10">
    <name type="scientific">Alysiella crassa</name>
    <dbReference type="NCBI Taxonomy" id="153491"/>
    <lineage>
        <taxon>Bacteria</taxon>
        <taxon>Pseudomonadati</taxon>
        <taxon>Pseudomonadota</taxon>
        <taxon>Betaproteobacteria</taxon>
        <taxon>Neisseriales</taxon>
        <taxon>Neisseriaceae</taxon>
        <taxon>Alysiella</taxon>
    </lineage>
</organism>
<sequence>MAFFKKKTTEATPETTEPSLAEKIGDSQIEKGMPDLDNPQGKSNMGKVGLFLGLLFATGLIVAGAIVFTGGDEETATNTKPEMDMVQNNQSHNFNQDKSDIKERESLELAVASEAVAASQPQEVPPIQTVETQAQPQPQSQPVQETQVVQVEREPEPPKEKPINPRLLGDVLVSSGSGLSADGGADNSGSLNAENQAENSPFMATASQSSQTDFADDDERKPQENAFANSLKPTQTPSVRAMQRGKMDYVLAKGTNILCTLDTQIITTRAGFTRCLITRDIYSANGKVLLLEKGSKIIGEQTAAMLQGQARVGILWNEVTTPKGVTVQLASPAAGQLGAAGVGARVKYHFWRRFGGAIMISLIGDLGDSYANRQNSGDGQRISFENSSEAAQDMATEALKNSINIPPTAYINHGTLINIMVARDVDFGGVYEVVNPYQF</sequence>
<evidence type="ECO:0000256" key="2">
    <source>
        <dbReference type="ARBA" id="ARBA00010265"/>
    </source>
</evidence>
<evidence type="ECO:0000256" key="3">
    <source>
        <dbReference type="ARBA" id="ARBA00022475"/>
    </source>
</evidence>
<name>A0A376BM18_9NEIS</name>
<keyword evidence="3" id="KW-1003">Cell membrane</keyword>
<dbReference type="InterPro" id="IPR042217">
    <property type="entry name" value="T4SS_VirB10/TrbI"/>
</dbReference>
<dbReference type="CDD" id="cd16429">
    <property type="entry name" value="VirB10"/>
    <property type="match status" value="1"/>
</dbReference>
<evidence type="ECO:0000256" key="1">
    <source>
        <dbReference type="ARBA" id="ARBA00004162"/>
    </source>
</evidence>
<dbReference type="Pfam" id="PF03743">
    <property type="entry name" value="TrbI"/>
    <property type="match status" value="1"/>
</dbReference>